<keyword evidence="3" id="KW-1185">Reference proteome</keyword>
<dbReference type="EMBL" id="JACVFC010000002">
    <property type="protein sequence ID" value="MBC9932023.1"/>
    <property type="molecule type" value="Genomic_DNA"/>
</dbReference>
<reference evidence="2 3" key="1">
    <citation type="submission" date="2020-09" db="EMBL/GenBank/DDBJ databases">
        <title>Genome sequences of type strains of Chitinophaga qingshengii and Chitinophaga varians.</title>
        <authorList>
            <person name="Kittiwongwattana C."/>
        </authorList>
    </citation>
    <scope>NUCLEOTIDE SEQUENCE [LARGE SCALE GENOMIC DNA]</scope>
    <source>
        <strain evidence="2 3">JCM 30026</strain>
    </source>
</reference>
<organism evidence="2 3">
    <name type="scientific">Chitinophaga qingshengii</name>
    <dbReference type="NCBI Taxonomy" id="1569794"/>
    <lineage>
        <taxon>Bacteria</taxon>
        <taxon>Pseudomonadati</taxon>
        <taxon>Bacteroidota</taxon>
        <taxon>Chitinophagia</taxon>
        <taxon>Chitinophagales</taxon>
        <taxon>Chitinophagaceae</taxon>
        <taxon>Chitinophaga</taxon>
    </lineage>
</organism>
<evidence type="ECO:0000313" key="3">
    <source>
        <dbReference type="Proteomes" id="UP000659124"/>
    </source>
</evidence>
<sequence length="840" mass="96349">MTVKLFPYALLRYAAMDFSALKALEIPDLPVCLENRALQEQTFRQLQVQLCEQLYTAIQQAADNDTRQLLLRWKRAVFNGRTPPEEIPEALHAPLQDYRQQHYQRQRAYEAWQAYYAEQLLLHRRQLQSWSGNEALRKGILLSSPVLFSRLHHFIAADPAAFRAGELKNEYSLLRYITRMAAKTSPFSTFTYTGVSSLQPGVVAPATVTSNIRLNNSLFTYLRSLLVHHPVINELMEVKLNATVTMDDTHLRFLVNYFNVEAFQSLPARNIALWLFQHLKTSIRLGTLTDILMQQIPDTPREQIKSFLMKLSASGFLELGIGCSGMDPEWDHALMEFLSDSQPESIARETLNELLRLLAHHRNLYAASDAAMRAQLLETTATALNTVLLQLQQEAALPVNPALPSSAAAFEVHHFTPRHFLPSEIFYEDSYTREQQVLPEHTTTLTEKAERLCTLLAPYDLLQPERKRMLDFFLQQYDPTQQISVADFYHTYYLHVKKQPSADAGPTVMDIPDTVQLAINGEQVDVSGQKVVSPTPVSRGMFVQVFYPDHGAVMGVVNALLPGMGKVAGRFLHLFDPAITATFREWNKTLYPGHLMMELNDGSVFNANIHPPLLDHEITIPGGSNNYPPEQRVSLNDIVIRLAAEPRQLELYHVPSGKPVYTFDLCLESFYNRSHFYRLLAHFNPEPRLPLRSFIMAVDQYYHSVVGPVQILPRIVFENRLVLRRKGWLVTITDIPVPVNDETEADYFLRLQYWRSARSLPQQVFVFLKSPYIPARDGKKGQLHRDDYKPQYINFTQPLLVNVFRKMITRAGGYCYMEEVLPDASQRGTVTEHMLHWYQY</sequence>
<comment type="caution">
    <text evidence="2">The sequence shown here is derived from an EMBL/GenBank/DDBJ whole genome shotgun (WGS) entry which is preliminary data.</text>
</comment>
<feature type="domain" description="Lantibiotic dehydratase N-terminal" evidence="1">
    <location>
        <begin position="556"/>
        <end position="766"/>
    </location>
</feature>
<dbReference type="Pfam" id="PF04738">
    <property type="entry name" value="Lant_dehydr_N"/>
    <property type="match status" value="2"/>
</dbReference>
<gene>
    <name evidence="2" type="ORF">ICL07_16685</name>
</gene>
<feature type="domain" description="Lantibiotic dehydratase N-terminal" evidence="1">
    <location>
        <begin position="134"/>
        <end position="487"/>
    </location>
</feature>
<accession>A0ABR7TQZ7</accession>
<dbReference type="Proteomes" id="UP000659124">
    <property type="component" value="Unassembled WGS sequence"/>
</dbReference>
<proteinExistence type="predicted"/>
<dbReference type="RefSeq" id="WP_188089161.1">
    <property type="nucleotide sequence ID" value="NZ_JACVFC010000002.1"/>
</dbReference>
<evidence type="ECO:0000313" key="2">
    <source>
        <dbReference type="EMBL" id="MBC9932023.1"/>
    </source>
</evidence>
<evidence type="ECO:0000259" key="1">
    <source>
        <dbReference type="Pfam" id="PF04738"/>
    </source>
</evidence>
<dbReference type="InterPro" id="IPR006827">
    <property type="entry name" value="Lant_deHydtase_N"/>
</dbReference>
<name>A0ABR7TQZ7_9BACT</name>
<protein>
    <submittedName>
        <fullName evidence="2">Lantibiotic dehydratase</fullName>
    </submittedName>
</protein>